<feature type="domain" description="BTB" evidence="2">
    <location>
        <begin position="39"/>
        <end position="96"/>
    </location>
</feature>
<dbReference type="Pfam" id="PF00651">
    <property type="entry name" value="BTB"/>
    <property type="match status" value="1"/>
</dbReference>
<dbReference type="PROSITE" id="PS50097">
    <property type="entry name" value="BTB"/>
    <property type="match status" value="1"/>
</dbReference>
<name>A0A7T8GNX2_CALRO</name>
<evidence type="ECO:0000313" key="4">
    <source>
        <dbReference type="Proteomes" id="UP000595437"/>
    </source>
</evidence>
<dbReference type="Gene3D" id="3.30.710.10">
    <property type="entry name" value="Potassium Channel Kv1.1, Chain A"/>
    <property type="match status" value="1"/>
</dbReference>
<dbReference type="PANTHER" id="PTHR45632">
    <property type="entry name" value="LD33804P"/>
    <property type="match status" value="1"/>
</dbReference>
<dbReference type="AlphaFoldDB" id="A0A7T8GNX2"/>
<proteinExistence type="predicted"/>
<dbReference type="Proteomes" id="UP000595437">
    <property type="component" value="Chromosome 18"/>
</dbReference>
<organism evidence="3 4">
    <name type="scientific">Caligus rogercresseyi</name>
    <name type="common">Sea louse</name>
    <dbReference type="NCBI Taxonomy" id="217165"/>
    <lineage>
        <taxon>Eukaryota</taxon>
        <taxon>Metazoa</taxon>
        <taxon>Ecdysozoa</taxon>
        <taxon>Arthropoda</taxon>
        <taxon>Crustacea</taxon>
        <taxon>Multicrustacea</taxon>
        <taxon>Hexanauplia</taxon>
        <taxon>Copepoda</taxon>
        <taxon>Siphonostomatoida</taxon>
        <taxon>Caligidae</taxon>
        <taxon>Caligus</taxon>
    </lineage>
</organism>
<dbReference type="InterPro" id="IPR000210">
    <property type="entry name" value="BTB/POZ_dom"/>
</dbReference>
<dbReference type="InterPro" id="IPR011333">
    <property type="entry name" value="SKP1/BTB/POZ_sf"/>
</dbReference>
<evidence type="ECO:0000256" key="1">
    <source>
        <dbReference type="SAM" id="MobiDB-lite"/>
    </source>
</evidence>
<accession>A0A7T8GNX2</accession>
<protein>
    <submittedName>
        <fullName evidence="3">Deformed epidermal autoregulatory factor 1 -like protein</fullName>
    </submittedName>
</protein>
<feature type="region of interest" description="Disordered" evidence="1">
    <location>
        <begin position="109"/>
        <end position="165"/>
    </location>
</feature>
<evidence type="ECO:0000313" key="3">
    <source>
        <dbReference type="EMBL" id="QQP35233.1"/>
    </source>
</evidence>
<feature type="compositionally biased region" description="Basic and acidic residues" evidence="1">
    <location>
        <begin position="134"/>
        <end position="144"/>
    </location>
</feature>
<keyword evidence="4" id="KW-1185">Reference proteome</keyword>
<gene>
    <name evidence="3" type="ORF">FKW44_023395</name>
</gene>
<dbReference type="EMBL" id="CP045907">
    <property type="protein sequence ID" value="QQP35233.1"/>
    <property type="molecule type" value="Genomic_DNA"/>
</dbReference>
<reference evidence="4" key="1">
    <citation type="submission" date="2021-01" db="EMBL/GenBank/DDBJ databases">
        <title>Caligus Genome Assembly.</title>
        <authorList>
            <person name="Gallardo-Escarate C."/>
        </authorList>
    </citation>
    <scope>NUCLEOTIDE SEQUENCE [LARGE SCALE GENOMIC DNA]</scope>
</reference>
<evidence type="ECO:0000259" key="2">
    <source>
        <dbReference type="PROSITE" id="PS50097"/>
    </source>
</evidence>
<dbReference type="SUPFAM" id="SSF54695">
    <property type="entry name" value="POZ domain"/>
    <property type="match status" value="1"/>
</dbReference>
<dbReference type="OrthoDB" id="6342663at2759"/>
<sequence length="210" mass="22940">MATAAPSAVSNESEIILRDDNVPPLSEELSRLYSQGFLTDITLSTEDGKNFEAHRVLLAARSHYFHSLVPRLKSEAVIFLKGVKGSILDKILKYIYGVPWGSGKSAGDPYDFEDEDQASDRKSAAWKTAKKQKKAEEEGDKSQPEEEDSSSQIVPGEEESSPKKDIILKKSSFSAKSVISVRCKGQVAELHIARFASGFVASAFVTKTPG</sequence>